<accession>A0A553I489</accession>
<keyword evidence="3" id="KW-1185">Reference proteome</keyword>
<dbReference type="EMBL" id="VFLP01000018">
    <property type="protein sequence ID" value="TRX95012.1"/>
    <property type="molecule type" value="Genomic_DNA"/>
</dbReference>
<evidence type="ECO:0000313" key="2">
    <source>
        <dbReference type="EMBL" id="TRX95012.1"/>
    </source>
</evidence>
<comment type="caution">
    <text evidence="2">The sequence shown here is derived from an EMBL/GenBank/DDBJ whole genome shotgun (WGS) entry which is preliminary data.</text>
</comment>
<evidence type="ECO:0000313" key="3">
    <source>
        <dbReference type="Proteomes" id="UP000319160"/>
    </source>
</evidence>
<evidence type="ECO:0000256" key="1">
    <source>
        <dbReference type="SAM" id="MobiDB-lite"/>
    </source>
</evidence>
<feature type="compositionally biased region" description="Polar residues" evidence="1">
    <location>
        <begin position="120"/>
        <end position="130"/>
    </location>
</feature>
<organism evidence="2 3">
    <name type="scientific">Xylaria flabelliformis</name>
    <dbReference type="NCBI Taxonomy" id="2512241"/>
    <lineage>
        <taxon>Eukaryota</taxon>
        <taxon>Fungi</taxon>
        <taxon>Dikarya</taxon>
        <taxon>Ascomycota</taxon>
        <taxon>Pezizomycotina</taxon>
        <taxon>Sordariomycetes</taxon>
        <taxon>Xylariomycetidae</taxon>
        <taxon>Xylariales</taxon>
        <taxon>Xylariaceae</taxon>
        <taxon>Xylaria</taxon>
    </lineage>
</organism>
<reference evidence="3" key="1">
    <citation type="submission" date="2019-06" db="EMBL/GenBank/DDBJ databases">
        <title>Draft genome sequence of the griseofulvin-producing fungus Xylaria cubensis strain G536.</title>
        <authorList>
            <person name="Mead M.E."/>
            <person name="Raja H.A."/>
            <person name="Steenwyk J.L."/>
            <person name="Knowles S.L."/>
            <person name="Oberlies N.H."/>
            <person name="Rokas A."/>
        </authorList>
    </citation>
    <scope>NUCLEOTIDE SEQUENCE [LARGE SCALE GENOMIC DNA]</scope>
    <source>
        <strain evidence="3">G536</strain>
    </source>
</reference>
<sequence>MTPAPLPPQTTTATVEAPWGCRVESKITNTEDGRIDFRNITRHIGNPSMCKCCRNPDPTQEIINEEKVARHAHSLWTSGKCSLLKMLDIFAKLKLGLPVAEEFQLYWDDGKKVWDENPQDGESSRGSNDARSPDRSIGSFAVQVFSEENTEPGP</sequence>
<dbReference type="OrthoDB" id="4758061at2759"/>
<gene>
    <name evidence="2" type="ORF">FHL15_004097</name>
</gene>
<proteinExistence type="predicted"/>
<feature type="region of interest" description="Disordered" evidence="1">
    <location>
        <begin position="114"/>
        <end position="154"/>
    </location>
</feature>
<dbReference type="AlphaFoldDB" id="A0A553I489"/>
<dbReference type="Proteomes" id="UP000319160">
    <property type="component" value="Unassembled WGS sequence"/>
</dbReference>
<name>A0A553I489_9PEZI</name>
<protein>
    <submittedName>
        <fullName evidence="2">Uncharacterized protein</fullName>
    </submittedName>
</protein>